<evidence type="ECO:0000313" key="14">
    <source>
        <dbReference type="EMBL" id="KAL3755495.1"/>
    </source>
</evidence>
<feature type="region of interest" description="Disordered" evidence="13">
    <location>
        <begin position="116"/>
        <end position="142"/>
    </location>
</feature>
<comment type="similarity">
    <text evidence="3">Belongs to the SKA3 family.</text>
</comment>
<keyword evidence="8" id="KW-0498">Mitosis</keyword>
<organism evidence="14 15">
    <name type="scientific">Eucalyptus globulus</name>
    <name type="common">Tasmanian blue gum</name>
    <dbReference type="NCBI Taxonomy" id="34317"/>
    <lineage>
        <taxon>Eukaryota</taxon>
        <taxon>Viridiplantae</taxon>
        <taxon>Streptophyta</taxon>
        <taxon>Embryophyta</taxon>
        <taxon>Tracheophyta</taxon>
        <taxon>Spermatophyta</taxon>
        <taxon>Magnoliopsida</taxon>
        <taxon>eudicotyledons</taxon>
        <taxon>Gunneridae</taxon>
        <taxon>Pentapetalae</taxon>
        <taxon>rosids</taxon>
        <taxon>malvids</taxon>
        <taxon>Myrtales</taxon>
        <taxon>Myrtaceae</taxon>
        <taxon>Myrtoideae</taxon>
        <taxon>Eucalypteae</taxon>
        <taxon>Eucalyptus</taxon>
    </lineage>
</organism>
<evidence type="ECO:0000256" key="10">
    <source>
        <dbReference type="ARBA" id="ARBA00023212"/>
    </source>
</evidence>
<keyword evidence="4" id="KW-0158">Chromosome</keyword>
<dbReference type="AlphaFoldDB" id="A0ABD3LUP2"/>
<keyword evidence="7" id="KW-0493">Microtubule</keyword>
<dbReference type="GO" id="GO:0005819">
    <property type="term" value="C:spindle"/>
    <property type="evidence" value="ECO:0007669"/>
    <property type="project" value="UniProtKB-SubCell"/>
</dbReference>
<comment type="caution">
    <text evidence="14">The sequence shown here is derived from an EMBL/GenBank/DDBJ whole genome shotgun (WGS) entry which is preliminary data.</text>
</comment>
<dbReference type="InterPro" id="IPR033341">
    <property type="entry name" value="SKA3"/>
</dbReference>
<evidence type="ECO:0000256" key="13">
    <source>
        <dbReference type="SAM" id="MobiDB-lite"/>
    </source>
</evidence>
<evidence type="ECO:0000256" key="9">
    <source>
        <dbReference type="ARBA" id="ARBA00022838"/>
    </source>
</evidence>
<gene>
    <name evidence="14" type="ORF">ACJRO7_002533</name>
</gene>
<keyword evidence="12" id="KW-0137">Centromere</keyword>
<keyword evidence="5" id="KW-0963">Cytoplasm</keyword>
<evidence type="ECO:0000256" key="8">
    <source>
        <dbReference type="ARBA" id="ARBA00022776"/>
    </source>
</evidence>
<comment type="subcellular location">
    <subcellularLocation>
        <location evidence="2">Chromosome</location>
        <location evidence="2">Centromere</location>
        <location evidence="2">Kinetochore</location>
    </subcellularLocation>
    <subcellularLocation>
        <location evidence="1">Cytoplasm</location>
        <location evidence="1">Cytoskeleton</location>
        <location evidence="1">Spindle</location>
    </subcellularLocation>
</comment>
<feature type="region of interest" description="Disordered" evidence="13">
    <location>
        <begin position="188"/>
        <end position="208"/>
    </location>
</feature>
<dbReference type="GO" id="GO:0000776">
    <property type="term" value="C:kinetochore"/>
    <property type="evidence" value="ECO:0007669"/>
    <property type="project" value="UniProtKB-KW"/>
</dbReference>
<evidence type="ECO:0000256" key="5">
    <source>
        <dbReference type="ARBA" id="ARBA00022490"/>
    </source>
</evidence>
<keyword evidence="10" id="KW-0206">Cytoskeleton</keyword>
<accession>A0ABD3LUP2</accession>
<dbReference type="GO" id="GO:0005874">
    <property type="term" value="C:microtubule"/>
    <property type="evidence" value="ECO:0007669"/>
    <property type="project" value="UniProtKB-KW"/>
</dbReference>
<evidence type="ECO:0000256" key="2">
    <source>
        <dbReference type="ARBA" id="ARBA00004629"/>
    </source>
</evidence>
<evidence type="ECO:0000256" key="1">
    <source>
        <dbReference type="ARBA" id="ARBA00004186"/>
    </source>
</evidence>
<evidence type="ECO:0000256" key="6">
    <source>
        <dbReference type="ARBA" id="ARBA00022618"/>
    </source>
</evidence>
<keyword evidence="15" id="KW-1185">Reference proteome</keyword>
<proteinExistence type="inferred from homology"/>
<evidence type="ECO:0008006" key="16">
    <source>
        <dbReference type="Google" id="ProtNLM"/>
    </source>
</evidence>
<keyword evidence="11" id="KW-0131">Cell cycle</keyword>
<dbReference type="EMBL" id="JBJKBG010000001">
    <property type="protein sequence ID" value="KAL3755495.1"/>
    <property type="molecule type" value="Genomic_DNA"/>
</dbReference>
<name>A0ABD3LUP2_EUCGL</name>
<evidence type="ECO:0000256" key="12">
    <source>
        <dbReference type="ARBA" id="ARBA00023328"/>
    </source>
</evidence>
<dbReference type="Proteomes" id="UP001634007">
    <property type="component" value="Unassembled WGS sequence"/>
</dbReference>
<evidence type="ECO:0000313" key="15">
    <source>
        <dbReference type="Proteomes" id="UP001634007"/>
    </source>
</evidence>
<evidence type="ECO:0000256" key="3">
    <source>
        <dbReference type="ARBA" id="ARBA00007716"/>
    </source>
</evidence>
<protein>
    <recommendedName>
        <fullName evidence="16">Spindle and kinetochore-associated protein 3</fullName>
    </recommendedName>
</protein>
<keyword evidence="6" id="KW-0132">Cell division</keyword>
<evidence type="ECO:0000256" key="7">
    <source>
        <dbReference type="ARBA" id="ARBA00022701"/>
    </source>
</evidence>
<dbReference type="PANTHER" id="PTHR48118:SF1">
    <property type="entry name" value="SPINDLE AND KINETOCHORE-ASSOCIATED PROTEIN 3"/>
    <property type="match status" value="1"/>
</dbReference>
<dbReference type="GO" id="GO:0051301">
    <property type="term" value="P:cell division"/>
    <property type="evidence" value="ECO:0007669"/>
    <property type="project" value="UniProtKB-KW"/>
</dbReference>
<reference evidence="14 15" key="1">
    <citation type="submission" date="2024-11" db="EMBL/GenBank/DDBJ databases">
        <title>Chromosome-level genome assembly of Eucalyptus globulus Labill. provides insights into its genome evolution.</title>
        <authorList>
            <person name="Li X."/>
        </authorList>
    </citation>
    <scope>NUCLEOTIDE SEQUENCE [LARGE SCALE GENOMIC DNA]</scope>
    <source>
        <strain evidence="14">CL2024</strain>
        <tissue evidence="14">Fresh tender leaves</tissue>
    </source>
</reference>
<feature type="compositionally biased region" description="Basic and acidic residues" evidence="13">
    <location>
        <begin position="199"/>
        <end position="208"/>
    </location>
</feature>
<keyword evidence="9" id="KW-0995">Kinetochore</keyword>
<dbReference type="Gene3D" id="6.10.250.1400">
    <property type="match status" value="1"/>
</dbReference>
<dbReference type="PANTHER" id="PTHR48118">
    <property type="entry name" value="SPINDLE AND KINETOCHORE-ASSOCIATED PROTEIN 3"/>
    <property type="match status" value="1"/>
</dbReference>
<evidence type="ECO:0000256" key="11">
    <source>
        <dbReference type="ARBA" id="ARBA00023306"/>
    </source>
</evidence>
<sequence length="318" mass="35039">MEETIAALGKSLGQFCNHLQSSVDALHQSLDRRPIPLDSASSTFIQCLNRRVSTASGDLDLLDSITFGTVSFEELLGHCNEVFKKNQSDLAQLEEHLKSFGYVPDVDDIEQDTVDDLSSPLELDPNPPLSNDGFDQPSSCSGRLTAAASMTKSFEEDSLFDDSISLKRLGISDVALATLALEANGKTLEPNPCSRQPRKNQEDKMHDLEGPYQPATVNLGESEVEGPKSVVKASKDEYESLPSYMKGLASWEDLLIAIEKINSYLSKKENCSENRSFFQDEISSLALGPKARSYLLLLTRMKHLVVETVDGLISYRVL</sequence>
<evidence type="ECO:0000256" key="4">
    <source>
        <dbReference type="ARBA" id="ARBA00022454"/>
    </source>
</evidence>